<dbReference type="InterPro" id="IPR049920">
    <property type="entry name" value="IK1_05631-like"/>
</dbReference>
<sequence length="317" mass="34758">MAAHMTTGPQADYVPPSSADMQARQNEDDALRLLIAQRRLYSKAKKWLALRWFGMMIIGLGAPVVSVVWPNLAVVSGAIAGLWLFLGQSVLINAQSALVAKAAAVQEQFDFYVFGMRGSVERSPLPSIEEIAAVAGPDSGLRLTADDESLLDWYPIDASDPGVLTVAISQRANAAYSDRLLRSTAIVWTAATVAWVLVLVAVSIATNLSLLTFLAGVLLPVLPSFLDVVRYVLGIRRAARDRADLMRSIESRMRGASESIEGNDLLVWQESMYDLRRSTPLVPDAIYKMNRAVNERVMRTAASQLRQRSRRPDGETD</sequence>
<dbReference type="Pfam" id="PF18159">
    <property type="entry name" value="S_4TM"/>
    <property type="match status" value="1"/>
</dbReference>
<keyword evidence="3" id="KW-1185">Reference proteome</keyword>
<feature type="transmembrane region" description="Helical" evidence="1">
    <location>
        <begin position="185"/>
        <end position="205"/>
    </location>
</feature>
<evidence type="ECO:0008006" key="4">
    <source>
        <dbReference type="Google" id="ProtNLM"/>
    </source>
</evidence>
<dbReference type="OrthoDB" id="4761688at2"/>
<keyword evidence="1" id="KW-1133">Transmembrane helix</keyword>
<accession>A0A6I6FCL2</accession>
<evidence type="ECO:0000313" key="2">
    <source>
        <dbReference type="EMBL" id="QGV80844.1"/>
    </source>
</evidence>
<gene>
    <name evidence="2" type="ORF">EIZ62_23305</name>
</gene>
<reference evidence="2 3" key="1">
    <citation type="submission" date="2018-12" db="EMBL/GenBank/DDBJ databases">
        <title>Complete genome sequence of Streptomyces ficellus NRRL8067, the producer of ficellomycin, feldamycin and nojirimycin.</title>
        <authorList>
            <person name="Zhang H."/>
            <person name="Yue R."/>
            <person name="Liu Y."/>
            <person name="Li M."/>
            <person name="Mu H."/>
            <person name="Zhang J."/>
        </authorList>
    </citation>
    <scope>NUCLEOTIDE SEQUENCE [LARGE SCALE GENOMIC DNA]</scope>
    <source>
        <strain evidence="2 3">NRRL 8067</strain>
    </source>
</reference>
<organism evidence="2 3">
    <name type="scientific">Streptomyces ficellus</name>
    <dbReference type="NCBI Taxonomy" id="1977088"/>
    <lineage>
        <taxon>Bacteria</taxon>
        <taxon>Bacillati</taxon>
        <taxon>Actinomycetota</taxon>
        <taxon>Actinomycetes</taxon>
        <taxon>Kitasatosporales</taxon>
        <taxon>Streptomycetaceae</taxon>
        <taxon>Streptomyces</taxon>
    </lineage>
</organism>
<evidence type="ECO:0000256" key="1">
    <source>
        <dbReference type="SAM" id="Phobius"/>
    </source>
</evidence>
<name>A0A6I6FCL2_9ACTN</name>
<dbReference type="KEGG" id="sfic:EIZ62_23305"/>
<feature type="transmembrane region" description="Helical" evidence="1">
    <location>
        <begin position="48"/>
        <end position="66"/>
    </location>
</feature>
<dbReference type="Proteomes" id="UP000422572">
    <property type="component" value="Chromosome"/>
</dbReference>
<dbReference type="EMBL" id="CP034279">
    <property type="protein sequence ID" value="QGV80844.1"/>
    <property type="molecule type" value="Genomic_DNA"/>
</dbReference>
<proteinExistence type="predicted"/>
<feature type="transmembrane region" description="Helical" evidence="1">
    <location>
        <begin position="211"/>
        <end position="233"/>
    </location>
</feature>
<keyword evidence="1" id="KW-0812">Transmembrane</keyword>
<dbReference type="AlphaFoldDB" id="A0A6I6FCL2"/>
<keyword evidence="1" id="KW-0472">Membrane</keyword>
<feature type="transmembrane region" description="Helical" evidence="1">
    <location>
        <begin position="72"/>
        <end position="92"/>
    </location>
</feature>
<evidence type="ECO:0000313" key="3">
    <source>
        <dbReference type="Proteomes" id="UP000422572"/>
    </source>
</evidence>
<protein>
    <recommendedName>
        <fullName evidence="4">DUF4231 domain-containing protein</fullName>
    </recommendedName>
</protein>